<dbReference type="RefSeq" id="WP_306851776.1">
    <property type="nucleotide sequence ID" value="NZ_JAUSSK010000005.1"/>
</dbReference>
<gene>
    <name evidence="2" type="ORF">J2T07_003576</name>
</gene>
<comment type="caution">
    <text evidence="2">The sequence shown here is derived from an EMBL/GenBank/DDBJ whole genome shotgun (WGS) entry which is preliminary data.</text>
</comment>
<keyword evidence="3" id="KW-1185">Reference proteome</keyword>
<evidence type="ECO:0000313" key="2">
    <source>
        <dbReference type="EMBL" id="MDQ0011366.1"/>
    </source>
</evidence>
<feature type="chain" id="PRO_5045370432" evidence="1">
    <location>
        <begin position="26"/>
        <end position="175"/>
    </location>
</feature>
<dbReference type="Proteomes" id="UP001237737">
    <property type="component" value="Unassembled WGS sequence"/>
</dbReference>
<feature type="signal peptide" evidence="1">
    <location>
        <begin position="1"/>
        <end position="25"/>
    </location>
</feature>
<name>A0ABT9T256_9GAMM</name>
<evidence type="ECO:0000256" key="1">
    <source>
        <dbReference type="SAM" id="SignalP"/>
    </source>
</evidence>
<reference evidence="2 3" key="1">
    <citation type="submission" date="2023-07" db="EMBL/GenBank/DDBJ databases">
        <title>Sorghum-associated microbial communities from plants grown in Nebraska, USA.</title>
        <authorList>
            <person name="Schachtman D."/>
        </authorList>
    </citation>
    <scope>NUCLEOTIDE SEQUENCE [LARGE SCALE GENOMIC DNA]</scope>
    <source>
        <strain evidence="2 3">CC60</strain>
    </source>
</reference>
<dbReference type="EMBL" id="JAUSSK010000005">
    <property type="protein sequence ID" value="MDQ0011366.1"/>
    <property type="molecule type" value="Genomic_DNA"/>
</dbReference>
<organism evidence="2 3">
    <name type="scientific">Luteibacter jiangsuensis</name>
    <dbReference type="NCBI Taxonomy" id="637577"/>
    <lineage>
        <taxon>Bacteria</taxon>
        <taxon>Pseudomonadati</taxon>
        <taxon>Pseudomonadota</taxon>
        <taxon>Gammaproteobacteria</taxon>
        <taxon>Lysobacterales</taxon>
        <taxon>Rhodanobacteraceae</taxon>
        <taxon>Luteibacter</taxon>
    </lineage>
</organism>
<evidence type="ECO:0000313" key="3">
    <source>
        <dbReference type="Proteomes" id="UP001237737"/>
    </source>
</evidence>
<protein>
    <submittedName>
        <fullName evidence="2">Uncharacterized protein</fullName>
    </submittedName>
</protein>
<accession>A0ABT9T256</accession>
<proteinExistence type="predicted"/>
<keyword evidence="1" id="KW-0732">Signal</keyword>
<sequence>MFNFSRSLRIYYGFLLFMVCGIVVAASNQEQAAQVKASRYVYCNVYAGTVCFGIGGGDELTMSLPIDFTIYDLTLPHSVKVRVYLGYNPKMDIFESAKPCSSELEVTQCRYVTSTSKWDVLYAGKGNQPSVHVHIEGAGDDAKQVVHDFLGNFRPCNREGASIKCTDKRIFAAID</sequence>